<protein>
    <submittedName>
        <fullName evidence="2">Uncharacterized protein</fullName>
    </submittedName>
</protein>
<reference evidence="3" key="1">
    <citation type="journal article" date="2018" name="Nat. Microbiol.">
        <title>Leveraging single-cell genomics to expand the fungal tree of life.</title>
        <authorList>
            <person name="Ahrendt S.R."/>
            <person name="Quandt C.A."/>
            <person name="Ciobanu D."/>
            <person name="Clum A."/>
            <person name="Salamov A."/>
            <person name="Andreopoulos B."/>
            <person name="Cheng J.F."/>
            <person name="Woyke T."/>
            <person name="Pelin A."/>
            <person name="Henrissat B."/>
            <person name="Reynolds N.K."/>
            <person name="Benny G.L."/>
            <person name="Smith M.E."/>
            <person name="James T.Y."/>
            <person name="Grigoriev I.V."/>
        </authorList>
    </citation>
    <scope>NUCLEOTIDE SEQUENCE [LARGE SCALE GENOMIC DNA]</scope>
</reference>
<dbReference type="AlphaFoldDB" id="A0A4P9W0F3"/>
<dbReference type="Proteomes" id="UP000269721">
    <property type="component" value="Unassembled WGS sequence"/>
</dbReference>
<keyword evidence="3" id="KW-1185">Reference proteome</keyword>
<evidence type="ECO:0000313" key="2">
    <source>
        <dbReference type="EMBL" id="RKO84583.1"/>
    </source>
</evidence>
<proteinExistence type="predicted"/>
<sequence>MDTITILHECMKKYPAVATELVENTSEAVEEATRTPPRATSRRPPNSAHNARARIRARNGHLRPLLRLHRHPRAQHTLIDGGLDAASNAGSGSAPEEGGPDLELEIHRIDLLSNLLFAFDGLGDKQSAAWVDRVQAFMATFNAQAAVVRASLYSDLEKNFFFFNEFNDVLVVSDEQYEALEAFKAGARDATLEIVKSGKTDKLIALEQSKKELNTMVDVKFFVSH</sequence>
<feature type="compositionally biased region" description="Low complexity" evidence="1">
    <location>
        <begin position="34"/>
        <end position="50"/>
    </location>
</feature>
<gene>
    <name evidence="2" type="ORF">BDK51DRAFT_48506</name>
</gene>
<evidence type="ECO:0000313" key="3">
    <source>
        <dbReference type="Proteomes" id="UP000269721"/>
    </source>
</evidence>
<feature type="region of interest" description="Disordered" evidence="1">
    <location>
        <begin position="25"/>
        <end position="52"/>
    </location>
</feature>
<dbReference type="OrthoDB" id="2100425at2759"/>
<dbReference type="EMBL" id="KZ999948">
    <property type="protein sequence ID" value="RKO84583.1"/>
    <property type="molecule type" value="Genomic_DNA"/>
</dbReference>
<accession>A0A4P9W0F3</accession>
<evidence type="ECO:0000256" key="1">
    <source>
        <dbReference type="SAM" id="MobiDB-lite"/>
    </source>
</evidence>
<name>A0A4P9W0F3_9FUNG</name>
<organism evidence="2 3">
    <name type="scientific">Blyttiomyces helicus</name>
    <dbReference type="NCBI Taxonomy" id="388810"/>
    <lineage>
        <taxon>Eukaryota</taxon>
        <taxon>Fungi</taxon>
        <taxon>Fungi incertae sedis</taxon>
        <taxon>Chytridiomycota</taxon>
        <taxon>Chytridiomycota incertae sedis</taxon>
        <taxon>Chytridiomycetes</taxon>
        <taxon>Chytridiomycetes incertae sedis</taxon>
        <taxon>Blyttiomyces</taxon>
    </lineage>
</organism>